<comment type="subcellular location">
    <subcellularLocation>
        <location evidence="1 12">Cell outer membrane</location>
        <topology evidence="1 12">Multi-pass membrane protein</topology>
    </subcellularLocation>
</comment>
<organism evidence="14 15">
    <name type="scientific">Acidihalobacter prosperus</name>
    <dbReference type="NCBI Taxonomy" id="160660"/>
    <lineage>
        <taxon>Bacteria</taxon>
        <taxon>Pseudomonadati</taxon>
        <taxon>Pseudomonadota</taxon>
        <taxon>Gammaproteobacteria</taxon>
        <taxon>Chromatiales</taxon>
        <taxon>Ectothiorhodospiraceae</taxon>
        <taxon>Acidihalobacter</taxon>
    </lineage>
</organism>
<comment type="caution">
    <text evidence="14">The sequence shown here is derived from an EMBL/GenBank/DDBJ whole genome shotgun (WGS) entry which is preliminary data.</text>
</comment>
<dbReference type="Gene3D" id="2.170.130.10">
    <property type="entry name" value="TonB-dependent receptor, plug domain"/>
    <property type="match status" value="1"/>
</dbReference>
<gene>
    <name evidence="14" type="ORF">Thpro_021504</name>
</gene>
<dbReference type="STRING" id="160660.BJI67_02300"/>
<evidence type="ECO:0000256" key="8">
    <source>
        <dbReference type="ARBA" id="ARBA00023065"/>
    </source>
</evidence>
<evidence type="ECO:0000256" key="10">
    <source>
        <dbReference type="ARBA" id="ARBA00023136"/>
    </source>
</evidence>
<evidence type="ECO:0000256" key="3">
    <source>
        <dbReference type="ARBA" id="ARBA00022452"/>
    </source>
</evidence>
<protein>
    <recommendedName>
        <fullName evidence="13">TonB-dependent receptor-like beta-barrel domain-containing protein</fullName>
    </recommendedName>
</protein>
<evidence type="ECO:0000256" key="12">
    <source>
        <dbReference type="PROSITE-ProRule" id="PRU01360"/>
    </source>
</evidence>
<evidence type="ECO:0000256" key="5">
    <source>
        <dbReference type="ARBA" id="ARBA00022692"/>
    </source>
</evidence>
<comment type="similarity">
    <text evidence="12">Belongs to the TonB-dependent receptor family.</text>
</comment>
<dbReference type="GO" id="GO:0015344">
    <property type="term" value="F:siderophore uptake transmembrane transporter activity"/>
    <property type="evidence" value="ECO:0007669"/>
    <property type="project" value="TreeGrafter"/>
</dbReference>
<feature type="domain" description="TonB-dependent receptor-like beta-barrel" evidence="13">
    <location>
        <begin position="276"/>
        <end position="706"/>
    </location>
</feature>
<reference evidence="14 15" key="1">
    <citation type="journal article" date="2014" name="Genome Announc.">
        <title>Draft Genome Sequence of the Iron-Oxidizing, Acidophilic, and Halotolerant 'Thiobacillus prosperus' Type Strain DSM 5130.</title>
        <authorList>
            <person name="Ossandon F.J."/>
            <person name="Cardenas J.P."/>
            <person name="Corbett M."/>
            <person name="Quatrini R."/>
            <person name="Holmes D.S."/>
            <person name="Watkin E."/>
        </authorList>
    </citation>
    <scope>NUCLEOTIDE SEQUENCE [LARGE SCALE GENOMIC DNA]</scope>
    <source>
        <strain evidence="14 15">DSM 5130</strain>
    </source>
</reference>
<accession>A0A1A6C3N9</accession>
<keyword evidence="3 12" id="KW-1134">Transmembrane beta strand</keyword>
<keyword evidence="8" id="KW-0406">Ion transport</keyword>
<dbReference type="OrthoDB" id="15609at2"/>
<proteinExistence type="inferred from homology"/>
<dbReference type="Proteomes" id="UP000029273">
    <property type="component" value="Unassembled WGS sequence"/>
</dbReference>
<keyword evidence="11 12" id="KW-0998">Cell outer membrane</keyword>
<dbReference type="GO" id="GO:0009279">
    <property type="term" value="C:cell outer membrane"/>
    <property type="evidence" value="ECO:0007669"/>
    <property type="project" value="UniProtKB-SubCell"/>
</dbReference>
<evidence type="ECO:0000256" key="7">
    <source>
        <dbReference type="ARBA" id="ARBA00023004"/>
    </source>
</evidence>
<evidence type="ECO:0000256" key="6">
    <source>
        <dbReference type="ARBA" id="ARBA00022729"/>
    </source>
</evidence>
<dbReference type="PROSITE" id="PS52016">
    <property type="entry name" value="TONB_DEPENDENT_REC_3"/>
    <property type="match status" value="1"/>
</dbReference>
<keyword evidence="5 12" id="KW-0812">Transmembrane</keyword>
<keyword evidence="6" id="KW-0732">Signal</keyword>
<sequence>MNLGTVNANVKKIRKERPSDSSVMSEKKKLASTQTVKTVSRNSISLFGPDAGGMQALSILPNVEISSYNASSVSSRSTISMRGLKVGWNSVPGDLETDAITTELDGIPLNSLNRNTGWHSPEVPIGDLMAGTNVIQGPGNPDTHWYDSLGGTINFIPVQPTAHANTQISLSGGSFNTNVISAVHNTGEIDGWSTVIGLAHAGSDSIRKTSDTWPSNTYQLYVKTKKSFAGGSFSAGAYAINNDELRPNMIPLVPNSEIHVDGLNGTGPLYSQQTTGFYSALPKSVWWKHNYVKDYMAWSHLHLDLSPNLKLSNSIWFRNGNIYHHRVNSGYDAGSTTNVENFHEHSYNLGDKIVFDQAIGDANLVSFGGWLIMAKSLSNYLGYAPTLGYHNYNPAAVYFNTTYSTYSSAFIQDAIKLTPSLKIVPGISVNGFQTDWVNNSYTETLHLYPAGVPTDPNFSYDTNPNASSNFLKTEPSIGINWKLSKGMAVFANYGIAYQNPTAGNYDNYPIDISTLQPVRAATYDLGWRFAGEHVLGLERMTASLEYFHTKMDHQTIPRNIAGSPVTTFGYGAATLQGVDAQFSGDLDTHWSGFANFGWLKSNWDSFFSTTNNTYYNGYPVSNSPSTTFNAGASYKWYLSTSAITTTLWDQYTGHSYLWDNNNGAPTNQQTPAYNLVNLSISDDTRVFNHLIPGLKYATVSLRVLNLLDKKYNSTEYISSGGYFGTTSTGYIIANPGAPRSVYLTVTASF</sequence>
<dbReference type="EMBL" id="JQSG02000003">
    <property type="protein sequence ID" value="OBS09176.1"/>
    <property type="molecule type" value="Genomic_DNA"/>
</dbReference>
<keyword evidence="4" id="KW-0410">Iron transport</keyword>
<dbReference type="Gene3D" id="2.40.170.20">
    <property type="entry name" value="TonB-dependent receptor, beta-barrel domain"/>
    <property type="match status" value="1"/>
</dbReference>
<keyword evidence="2 12" id="KW-0813">Transport</keyword>
<evidence type="ECO:0000313" key="14">
    <source>
        <dbReference type="EMBL" id="OBS09176.1"/>
    </source>
</evidence>
<keyword evidence="10 12" id="KW-0472">Membrane</keyword>
<evidence type="ECO:0000313" key="15">
    <source>
        <dbReference type="Proteomes" id="UP000029273"/>
    </source>
</evidence>
<keyword evidence="15" id="KW-1185">Reference proteome</keyword>
<evidence type="ECO:0000256" key="4">
    <source>
        <dbReference type="ARBA" id="ARBA00022496"/>
    </source>
</evidence>
<evidence type="ECO:0000256" key="11">
    <source>
        <dbReference type="ARBA" id="ARBA00023237"/>
    </source>
</evidence>
<keyword evidence="7" id="KW-0408">Iron</keyword>
<keyword evidence="9" id="KW-0798">TonB box</keyword>
<evidence type="ECO:0000256" key="9">
    <source>
        <dbReference type="ARBA" id="ARBA00023077"/>
    </source>
</evidence>
<dbReference type="Pfam" id="PF00593">
    <property type="entry name" value="TonB_dep_Rec_b-barrel"/>
    <property type="match status" value="1"/>
</dbReference>
<evidence type="ECO:0000256" key="2">
    <source>
        <dbReference type="ARBA" id="ARBA00022448"/>
    </source>
</evidence>
<dbReference type="PANTHER" id="PTHR32552:SF89">
    <property type="entry name" value="CATECHOLATE SIDEROPHORE RECEPTOR FIU"/>
    <property type="match status" value="1"/>
</dbReference>
<dbReference type="InterPro" id="IPR039426">
    <property type="entry name" value="TonB-dep_rcpt-like"/>
</dbReference>
<dbReference type="InterPro" id="IPR037066">
    <property type="entry name" value="Plug_dom_sf"/>
</dbReference>
<dbReference type="InterPro" id="IPR036942">
    <property type="entry name" value="Beta-barrel_TonB_sf"/>
</dbReference>
<dbReference type="InterPro" id="IPR000531">
    <property type="entry name" value="Beta-barrel_TonB"/>
</dbReference>
<dbReference type="AlphaFoldDB" id="A0A1A6C3N9"/>
<dbReference type="SUPFAM" id="SSF56935">
    <property type="entry name" value="Porins"/>
    <property type="match status" value="1"/>
</dbReference>
<evidence type="ECO:0000256" key="1">
    <source>
        <dbReference type="ARBA" id="ARBA00004571"/>
    </source>
</evidence>
<evidence type="ECO:0000259" key="13">
    <source>
        <dbReference type="Pfam" id="PF00593"/>
    </source>
</evidence>
<name>A0A1A6C3N9_9GAMM</name>
<dbReference type="PANTHER" id="PTHR32552">
    <property type="entry name" value="FERRICHROME IRON RECEPTOR-RELATED"/>
    <property type="match status" value="1"/>
</dbReference>
<dbReference type="RefSeq" id="WP_065089449.1">
    <property type="nucleotide sequence ID" value="NZ_JQSG02000003.1"/>
</dbReference>